<evidence type="ECO:0000313" key="5">
    <source>
        <dbReference type="Proteomes" id="UP001432209"/>
    </source>
</evidence>
<evidence type="ECO:0000313" key="4">
    <source>
        <dbReference type="EMBL" id="WUX51165.1"/>
    </source>
</evidence>
<dbReference type="SUPFAM" id="SSF52540">
    <property type="entry name" value="P-loop containing nucleoside triphosphate hydrolases"/>
    <property type="match status" value="1"/>
</dbReference>
<dbReference type="Pfam" id="PF00931">
    <property type="entry name" value="NB-ARC"/>
    <property type="match status" value="1"/>
</dbReference>
<dbReference type="InterPro" id="IPR019734">
    <property type="entry name" value="TPR_rpt"/>
</dbReference>
<dbReference type="PRINTS" id="PR00364">
    <property type="entry name" value="DISEASERSIST"/>
</dbReference>
<reference evidence="4" key="1">
    <citation type="submission" date="2022-10" db="EMBL/GenBank/DDBJ databases">
        <title>The complete genomes of actinobacterial strains from the NBC collection.</title>
        <authorList>
            <person name="Joergensen T.S."/>
            <person name="Alvarez Arevalo M."/>
            <person name="Sterndorff E.B."/>
            <person name="Faurdal D."/>
            <person name="Vuksanovic O."/>
            <person name="Mourched A.-S."/>
            <person name="Charusanti P."/>
            <person name="Shaw S."/>
            <person name="Blin K."/>
            <person name="Weber T."/>
        </authorList>
    </citation>
    <scope>NUCLEOTIDE SEQUENCE</scope>
    <source>
        <strain evidence="4">NBC_01432</strain>
    </source>
</reference>
<proteinExistence type="predicted"/>
<evidence type="ECO:0000256" key="1">
    <source>
        <dbReference type="PROSITE-ProRule" id="PRU00339"/>
    </source>
</evidence>
<dbReference type="InterPro" id="IPR027417">
    <property type="entry name" value="P-loop_NTPase"/>
</dbReference>
<evidence type="ECO:0000259" key="3">
    <source>
        <dbReference type="Pfam" id="PF00931"/>
    </source>
</evidence>
<dbReference type="InterPro" id="IPR002182">
    <property type="entry name" value="NB-ARC"/>
</dbReference>
<dbReference type="SMART" id="SM00028">
    <property type="entry name" value="TPR"/>
    <property type="match status" value="7"/>
</dbReference>
<keyword evidence="5" id="KW-1185">Reference proteome</keyword>
<accession>A0ABZ1ZXG8</accession>
<feature type="compositionally biased region" description="Pro residues" evidence="2">
    <location>
        <begin position="959"/>
        <end position="981"/>
    </location>
</feature>
<feature type="domain" description="NB-ARC" evidence="3">
    <location>
        <begin position="169"/>
        <end position="315"/>
    </location>
</feature>
<dbReference type="RefSeq" id="WP_329074829.1">
    <property type="nucleotide sequence ID" value="NZ_CP109495.1"/>
</dbReference>
<feature type="region of interest" description="Disordered" evidence="2">
    <location>
        <begin position="949"/>
        <end position="990"/>
    </location>
</feature>
<evidence type="ECO:0000256" key="2">
    <source>
        <dbReference type="SAM" id="MobiDB-lite"/>
    </source>
</evidence>
<feature type="repeat" description="TPR" evidence="1">
    <location>
        <begin position="782"/>
        <end position="815"/>
    </location>
</feature>
<dbReference type="Pfam" id="PF13424">
    <property type="entry name" value="TPR_12"/>
    <property type="match status" value="4"/>
</dbReference>
<dbReference type="SUPFAM" id="SSF48452">
    <property type="entry name" value="TPR-like"/>
    <property type="match status" value="2"/>
</dbReference>
<dbReference type="InterPro" id="IPR011990">
    <property type="entry name" value="TPR-like_helical_dom_sf"/>
</dbReference>
<dbReference type="EMBL" id="CP109495">
    <property type="protein sequence ID" value="WUX51165.1"/>
    <property type="molecule type" value="Genomic_DNA"/>
</dbReference>
<gene>
    <name evidence="4" type="ORF">OG442_06200</name>
</gene>
<dbReference type="PROSITE" id="PS50005">
    <property type="entry name" value="TPR"/>
    <property type="match status" value="1"/>
</dbReference>
<feature type="region of interest" description="Disordered" evidence="2">
    <location>
        <begin position="107"/>
        <end position="134"/>
    </location>
</feature>
<name>A0ABZ1ZXG8_STRNV</name>
<dbReference type="Gene3D" id="1.25.40.10">
    <property type="entry name" value="Tetratricopeptide repeat domain"/>
    <property type="match status" value="2"/>
</dbReference>
<organism evidence="4 5">
    <name type="scientific">Streptomyces niveus</name>
    <name type="common">Streptomyces spheroides</name>
    <dbReference type="NCBI Taxonomy" id="193462"/>
    <lineage>
        <taxon>Bacteria</taxon>
        <taxon>Bacillati</taxon>
        <taxon>Actinomycetota</taxon>
        <taxon>Actinomycetes</taxon>
        <taxon>Kitasatosporales</taxon>
        <taxon>Streptomycetaceae</taxon>
        <taxon>Streptomyces</taxon>
    </lineage>
</organism>
<protein>
    <submittedName>
        <fullName evidence="4">Tetratricopeptide repeat protein</fullName>
    </submittedName>
</protein>
<sequence>MGESMDQRARAFYEELRALENRARAARRAAGQGYSRREVGRAVRKYGAEVSAQRVSDWLSDAAGRAKVPSPGSSEQVWALVRLWSHWAGEVPNERYWRTLLDQAQPAERGRATGPADARYAERGEPRPASSASAVASLRTLPRDVTAFTGRNRELDRLVAAAGPARGVTVRTVDGMPGVGKTALVTRAAHLLADRFPDGQMFIRLHAHTPGQRPAEPAEVLAGLLAGVVGAAQQIPVDLESRAALWRAHLAGRRMLLVLDDAVDHAQVEPLLPAIGDCLVLVTSRRRLVAMESAAPLSLEILPQRQAAELFTRLTHRAATDSGSDADMIDEMVRLCGRLPLAISLLAGRLAHHPAWSIAQLAADFIAARDRLDELHAGDRTVAAAFELSYRDLPMDRQRLFRRIGLHPGPDIDARAAAALDDISVARARRELEALYTDHLIDEQAPGRYRPHDLVRAYARVLASRDPVEDRDRATARLLDHYQHRAEAADRHLSLSPSPSAAAFDAELTSRERALTWMHAERANLFACAAHAATTGRHARVVRLAAAMTAFLHQEGPWQQAAALQGRAVAAAAAAGDRHGQASALTALGAVRLLTNDYAAALELEESALALYRELGDRHGEARALTVRGRVLRLLNEYPAATESQRQALTLQRSLGDRHGEAEALTELGFVRYRTNDYPEAAELQARALTLYWDLGDRHGEAGVLSRLGFVRFRTGDYPAATALQDRARLIYWELGARQGEANVLTELGHIDIVSGRHAAADQPLGRALALYRDLGDRHGEADALTELGRAQASAGNHATATELLERALELLRQLGDQLHEAYVLTWLGRVRTVTGQYPEATELLRRSLSLRRELGDARGEAEALNALGDLLVESGRPDEARSRYEQASRLTAVVPNPLEEGRALEGISRCKELTGAPAEALADIRGAVAIYRRLGAAEAEPAALRLAGLTDAVRPTDPDGPPGPAASPGPLSPPDPPAEPPADDRSAHN</sequence>
<dbReference type="Proteomes" id="UP001432209">
    <property type="component" value="Chromosome"/>
</dbReference>
<dbReference type="PANTHER" id="PTHR47691">
    <property type="entry name" value="REGULATOR-RELATED"/>
    <property type="match status" value="1"/>
</dbReference>
<keyword evidence="1" id="KW-0802">TPR repeat</keyword>
<dbReference type="Gene3D" id="3.40.50.300">
    <property type="entry name" value="P-loop containing nucleotide triphosphate hydrolases"/>
    <property type="match status" value="1"/>
</dbReference>
<dbReference type="PANTHER" id="PTHR47691:SF3">
    <property type="entry name" value="HTH-TYPE TRANSCRIPTIONAL REGULATOR RV0890C-RELATED"/>
    <property type="match status" value="1"/>
</dbReference>